<dbReference type="AlphaFoldDB" id="A0AAN6V240"/>
<gene>
    <name evidence="2" type="ORF">C8A04DRAFT_13474</name>
</gene>
<dbReference type="EMBL" id="MU853601">
    <property type="protein sequence ID" value="KAK4142141.1"/>
    <property type="molecule type" value="Genomic_DNA"/>
</dbReference>
<reference evidence="2" key="1">
    <citation type="journal article" date="2023" name="Mol. Phylogenet. Evol.">
        <title>Genome-scale phylogeny and comparative genomics of the fungal order Sordariales.</title>
        <authorList>
            <person name="Hensen N."/>
            <person name="Bonometti L."/>
            <person name="Westerberg I."/>
            <person name="Brannstrom I.O."/>
            <person name="Guillou S."/>
            <person name="Cros-Aarteil S."/>
            <person name="Calhoun S."/>
            <person name="Haridas S."/>
            <person name="Kuo A."/>
            <person name="Mondo S."/>
            <person name="Pangilinan J."/>
            <person name="Riley R."/>
            <person name="LaButti K."/>
            <person name="Andreopoulos B."/>
            <person name="Lipzen A."/>
            <person name="Chen C."/>
            <person name="Yan M."/>
            <person name="Daum C."/>
            <person name="Ng V."/>
            <person name="Clum A."/>
            <person name="Steindorff A."/>
            <person name="Ohm R.A."/>
            <person name="Martin F."/>
            <person name="Silar P."/>
            <person name="Natvig D.O."/>
            <person name="Lalanne C."/>
            <person name="Gautier V."/>
            <person name="Ament-Velasquez S.L."/>
            <person name="Kruys A."/>
            <person name="Hutchinson M.I."/>
            <person name="Powell A.J."/>
            <person name="Barry K."/>
            <person name="Miller A.N."/>
            <person name="Grigoriev I.V."/>
            <person name="Debuchy R."/>
            <person name="Gladieux P."/>
            <person name="Hiltunen Thoren M."/>
            <person name="Johannesson H."/>
        </authorList>
    </citation>
    <scope>NUCLEOTIDE SEQUENCE</scope>
    <source>
        <strain evidence="2">CBS 141.50</strain>
    </source>
</reference>
<protein>
    <recommendedName>
        <fullName evidence="4">Mucin</fullName>
    </recommendedName>
</protein>
<dbReference type="GeneID" id="87814342"/>
<proteinExistence type="predicted"/>
<feature type="compositionally biased region" description="Low complexity" evidence="1">
    <location>
        <begin position="139"/>
        <end position="152"/>
    </location>
</feature>
<name>A0AAN6V240_9PEZI</name>
<keyword evidence="3" id="KW-1185">Reference proteome</keyword>
<feature type="compositionally biased region" description="Polar residues" evidence="1">
    <location>
        <begin position="208"/>
        <end position="217"/>
    </location>
</feature>
<feature type="region of interest" description="Disordered" evidence="1">
    <location>
        <begin position="468"/>
        <end position="527"/>
    </location>
</feature>
<dbReference type="Proteomes" id="UP001302676">
    <property type="component" value="Unassembled WGS sequence"/>
</dbReference>
<feature type="compositionally biased region" description="Polar residues" evidence="1">
    <location>
        <begin position="185"/>
        <end position="197"/>
    </location>
</feature>
<feature type="region of interest" description="Disordered" evidence="1">
    <location>
        <begin position="231"/>
        <end position="267"/>
    </location>
</feature>
<evidence type="ECO:0000313" key="2">
    <source>
        <dbReference type="EMBL" id="KAK4142141.1"/>
    </source>
</evidence>
<feature type="compositionally biased region" description="Basic and acidic residues" evidence="1">
    <location>
        <begin position="646"/>
        <end position="655"/>
    </location>
</feature>
<feature type="region of interest" description="Disordered" evidence="1">
    <location>
        <begin position="601"/>
        <end position="655"/>
    </location>
</feature>
<evidence type="ECO:0000313" key="3">
    <source>
        <dbReference type="Proteomes" id="UP001302676"/>
    </source>
</evidence>
<feature type="region of interest" description="Disordered" evidence="1">
    <location>
        <begin position="393"/>
        <end position="436"/>
    </location>
</feature>
<feature type="region of interest" description="Disordered" evidence="1">
    <location>
        <begin position="102"/>
        <end position="122"/>
    </location>
</feature>
<feature type="region of interest" description="Disordered" evidence="1">
    <location>
        <begin position="53"/>
        <end position="81"/>
    </location>
</feature>
<feature type="compositionally biased region" description="Polar residues" evidence="1">
    <location>
        <begin position="471"/>
        <end position="486"/>
    </location>
</feature>
<feature type="region of interest" description="Disordered" evidence="1">
    <location>
        <begin position="1"/>
        <end position="24"/>
    </location>
</feature>
<reference evidence="2" key="2">
    <citation type="submission" date="2023-05" db="EMBL/GenBank/DDBJ databases">
        <authorList>
            <consortium name="Lawrence Berkeley National Laboratory"/>
            <person name="Steindorff A."/>
            <person name="Hensen N."/>
            <person name="Bonometti L."/>
            <person name="Westerberg I."/>
            <person name="Brannstrom I.O."/>
            <person name="Guillou S."/>
            <person name="Cros-Aarteil S."/>
            <person name="Calhoun S."/>
            <person name="Haridas S."/>
            <person name="Kuo A."/>
            <person name="Mondo S."/>
            <person name="Pangilinan J."/>
            <person name="Riley R."/>
            <person name="Labutti K."/>
            <person name="Andreopoulos B."/>
            <person name="Lipzen A."/>
            <person name="Chen C."/>
            <person name="Yanf M."/>
            <person name="Daum C."/>
            <person name="Ng V."/>
            <person name="Clum A."/>
            <person name="Ohm R."/>
            <person name="Martin F."/>
            <person name="Silar P."/>
            <person name="Natvig D."/>
            <person name="Lalanne C."/>
            <person name="Gautier V."/>
            <person name="Ament-Velasquez S.L."/>
            <person name="Kruys A."/>
            <person name="Hutchinson M.I."/>
            <person name="Powell A.J."/>
            <person name="Barry K."/>
            <person name="Miller A.N."/>
            <person name="Grigoriev I.V."/>
            <person name="Debuchy R."/>
            <person name="Gladieux P."/>
            <person name="Thoren M.H."/>
            <person name="Johannesson H."/>
        </authorList>
    </citation>
    <scope>NUCLEOTIDE SEQUENCE</scope>
    <source>
        <strain evidence="2">CBS 141.50</strain>
    </source>
</reference>
<evidence type="ECO:0008006" key="4">
    <source>
        <dbReference type="Google" id="ProtNLM"/>
    </source>
</evidence>
<feature type="region of interest" description="Disordered" evidence="1">
    <location>
        <begin position="312"/>
        <end position="372"/>
    </location>
</feature>
<organism evidence="2 3">
    <name type="scientific">Dichotomopilus funicola</name>
    <dbReference type="NCBI Taxonomy" id="1934379"/>
    <lineage>
        <taxon>Eukaryota</taxon>
        <taxon>Fungi</taxon>
        <taxon>Dikarya</taxon>
        <taxon>Ascomycota</taxon>
        <taxon>Pezizomycotina</taxon>
        <taxon>Sordariomycetes</taxon>
        <taxon>Sordariomycetidae</taxon>
        <taxon>Sordariales</taxon>
        <taxon>Chaetomiaceae</taxon>
        <taxon>Dichotomopilus</taxon>
    </lineage>
</organism>
<accession>A0AAN6V240</accession>
<feature type="compositionally biased region" description="Basic residues" evidence="1">
    <location>
        <begin position="316"/>
        <end position="327"/>
    </location>
</feature>
<feature type="region of interest" description="Disordered" evidence="1">
    <location>
        <begin position="139"/>
        <end position="217"/>
    </location>
</feature>
<evidence type="ECO:0000256" key="1">
    <source>
        <dbReference type="SAM" id="MobiDB-lite"/>
    </source>
</evidence>
<comment type="caution">
    <text evidence="2">The sequence shown here is derived from an EMBL/GenBank/DDBJ whole genome shotgun (WGS) entry which is preliminary data.</text>
</comment>
<dbReference type="RefSeq" id="XP_062635512.1">
    <property type="nucleotide sequence ID" value="XM_062777729.1"/>
</dbReference>
<feature type="compositionally biased region" description="Low complexity" evidence="1">
    <location>
        <begin position="493"/>
        <end position="522"/>
    </location>
</feature>
<sequence>MEKSRAFPAASGGTPEGDGAISALATPRVHGGVMGDNRAHDSAVDMPGLIREMGTGVASPSARPLSPAPPLTPRAASSSSHVPFLISSSSIASSRRLSSSPLFLHGTSQNNEPETILYPPSSLDHPDLVVDNATFYLSSGSRSSSTSSLWSTDSDDSDSDSESQTTPIITMPGQTFDALPGHQFPLSNTAKIDNTFQLPPYSADSGRSEQTPSPLSFSRWTKKQHNFDLQNSQQARKLRRRDQSKDSSRRYGLTRAGSVQKRQSGCVPQMTREEFEALPLAIQRKYFSTLERLRFAQDSGLVEGISRHYDDISNFKGRKPRQGRRGSGHLAGRSRGSASEFHLPVSDSSPTCVNHPEATREGGSGRGSTNRPIIRHRASVILDAADEAVYKLNRQPSRRNLPSVVDSPPRSLSPARHSMDSHSRAVLDGPTQRPADVPQSFYDSFRWLDEEEDLDLRLFLDDYHANLREGTPTSKQRPSFRRTMSINKAPFGRRSSISSTRPPTKGATTPSSPIHSPSNSISGDFRTHARRKSRALSLIAPKHAAQPSITGFDPAATHYQDPEARLKLRVYLASPQKFDEAVEFGFPSADALSPAPVVNTDDSDLYGESSRGPASMRTFMTGLDGDDNDDDNVSLYSDRGSSAEIDSPKTPEPFEQRPIVSRHARFASEGGLLGRDTGRKTPEGYFYAQAPASSREMTLRMTLTRPDLRANEEDMYGWQQQQQKPIYQQHARRPTAMAALPSEQRNVPVRYSVQKDSLDRFPEVDHWNDAPVEKGVMRRLWNRVRRV</sequence>